<gene>
    <name evidence="1" type="ORF">CYMTET_40322</name>
</gene>
<comment type="caution">
    <text evidence="1">The sequence shown here is derived from an EMBL/GenBank/DDBJ whole genome shotgun (WGS) entry which is preliminary data.</text>
</comment>
<evidence type="ECO:0000313" key="2">
    <source>
        <dbReference type="Proteomes" id="UP001190700"/>
    </source>
</evidence>
<name>A0AAE0CAG5_9CHLO</name>
<dbReference type="AlphaFoldDB" id="A0AAE0CAG5"/>
<sequence length="187" mass="21920">MLQGSSPVSNNALQFNVLDEMLHSSPAPQNAVAQDINHLYVRIEAVEKRLSDAELYFYDKSNFEGPCKELYTKELAWPQSDNTKYYIPVFPYDLYKKVISMYETNKREDKPLPVGRVSKMWQHICREQLVKVVLNDGCTDSDCFFERFGWFVNNYESIAVDFNKKEYTEQELEEIINFLKTGPFRKA</sequence>
<protein>
    <submittedName>
        <fullName evidence="1">Uncharacterized protein</fullName>
    </submittedName>
</protein>
<dbReference type="EMBL" id="LGRX02026811">
    <property type="protein sequence ID" value="KAK3250272.1"/>
    <property type="molecule type" value="Genomic_DNA"/>
</dbReference>
<accession>A0AAE0CAG5</accession>
<organism evidence="1 2">
    <name type="scientific">Cymbomonas tetramitiformis</name>
    <dbReference type="NCBI Taxonomy" id="36881"/>
    <lineage>
        <taxon>Eukaryota</taxon>
        <taxon>Viridiplantae</taxon>
        <taxon>Chlorophyta</taxon>
        <taxon>Pyramimonadophyceae</taxon>
        <taxon>Pyramimonadales</taxon>
        <taxon>Pyramimonadaceae</taxon>
        <taxon>Cymbomonas</taxon>
    </lineage>
</organism>
<evidence type="ECO:0000313" key="1">
    <source>
        <dbReference type="EMBL" id="KAK3250272.1"/>
    </source>
</evidence>
<keyword evidence="2" id="KW-1185">Reference proteome</keyword>
<reference evidence="1 2" key="1">
    <citation type="journal article" date="2015" name="Genome Biol. Evol.">
        <title>Comparative Genomics of a Bacterivorous Green Alga Reveals Evolutionary Causalities and Consequences of Phago-Mixotrophic Mode of Nutrition.</title>
        <authorList>
            <person name="Burns J.A."/>
            <person name="Paasch A."/>
            <person name="Narechania A."/>
            <person name="Kim E."/>
        </authorList>
    </citation>
    <scope>NUCLEOTIDE SEQUENCE [LARGE SCALE GENOMIC DNA]</scope>
    <source>
        <strain evidence="1 2">PLY_AMNH</strain>
    </source>
</reference>
<proteinExistence type="predicted"/>
<dbReference type="Proteomes" id="UP001190700">
    <property type="component" value="Unassembled WGS sequence"/>
</dbReference>